<dbReference type="PANTHER" id="PTHR43737">
    <property type="entry name" value="BLL7424 PROTEIN"/>
    <property type="match status" value="1"/>
</dbReference>
<sequence length="485" mass="53139">MPSHDRPQHDHQHAFAGLNPLEREGLMVVSRRNMLKAGLMGMAGLSVPQLLRSRAQASEAGRPIGGRKSVILLWMTGGPSQIDTWDPKPDRPLENRGPFGSITTRLPGVRICEHLPRQAAMLDQFTIIRSVDARFSNHEPNKVFQTANRDAEPRTNPVAEMYPAIGSIVAKHHGPNHPGMPPYVAFMKSRSHLAFAGYLGKQYDPFIADNATKLPIYDNVGVDTGRKTDAGFFQLPRGLTFERLQDRRALLGELDRMRSEIDRSGSMEGMDKFGQQAVDLLLGNQAREAFDLSKEPAAIRERYGPHLWCQQALLARRLVESGVSFVTLDLSHHTASGTWDNHGDNIPPYGGISKGLGPLLPLFDRLITTLVGDLGERGLLDDVLVIAMGEFGRTPVMGTQGSTDGRNHWNPIMSMSLAGGGLRHGQVIGSSESDGGHIKDRPVTPADLAATIYQHMGVPLDTTYLDTVGRPRNIVEDGSPIAELF</sequence>
<dbReference type="PROSITE" id="PS51318">
    <property type="entry name" value="TAT"/>
    <property type="match status" value="1"/>
</dbReference>
<dbReference type="RefSeq" id="WP_406701341.1">
    <property type="nucleotide sequence ID" value="NZ_CP155448.1"/>
</dbReference>
<geneLocation type="plasmid" evidence="1">
    <name>pSnCh</name>
</geneLocation>
<dbReference type="InterPro" id="IPR006311">
    <property type="entry name" value="TAT_signal"/>
</dbReference>
<dbReference type="InterPro" id="IPR010869">
    <property type="entry name" value="DUF1501"/>
</dbReference>
<name>A0AAU7CT57_9BACT</name>
<evidence type="ECO:0000313" key="1">
    <source>
        <dbReference type="EMBL" id="XBH08470.1"/>
    </source>
</evidence>
<organism evidence="1">
    <name type="scientific">Singulisphaera sp. Ch08</name>
    <dbReference type="NCBI Taxonomy" id="3120278"/>
    <lineage>
        <taxon>Bacteria</taxon>
        <taxon>Pseudomonadati</taxon>
        <taxon>Planctomycetota</taxon>
        <taxon>Planctomycetia</taxon>
        <taxon>Isosphaerales</taxon>
        <taxon>Isosphaeraceae</taxon>
        <taxon>Singulisphaera</taxon>
    </lineage>
</organism>
<protein>
    <submittedName>
        <fullName evidence="1">DUF1501 domain-containing protein</fullName>
    </submittedName>
</protein>
<reference evidence="1" key="1">
    <citation type="submission" date="2024-05" db="EMBL/GenBank/DDBJ databases">
        <title>Planctomycetes of the genus Singulisphaera possess chitinolytic capabilities.</title>
        <authorList>
            <person name="Ivanova A."/>
        </authorList>
    </citation>
    <scope>NUCLEOTIDE SEQUENCE</scope>
    <source>
        <strain evidence="1">Ch08T</strain>
        <plasmid evidence="1">pSnCh</plasmid>
    </source>
</reference>
<accession>A0AAU7CT57</accession>
<gene>
    <name evidence="1" type="ORF">V5E97_40085</name>
</gene>
<dbReference type="AlphaFoldDB" id="A0AAU7CT57"/>
<dbReference type="InterPro" id="IPR017850">
    <property type="entry name" value="Alkaline_phosphatase_core_sf"/>
</dbReference>
<keyword evidence="1" id="KW-0614">Plasmid</keyword>
<dbReference type="Pfam" id="PF07394">
    <property type="entry name" value="DUF1501"/>
    <property type="match status" value="1"/>
</dbReference>
<dbReference type="PANTHER" id="PTHR43737:SF1">
    <property type="entry name" value="DUF1501 DOMAIN-CONTAINING PROTEIN"/>
    <property type="match status" value="1"/>
</dbReference>
<proteinExistence type="predicted"/>
<dbReference type="EMBL" id="CP155448">
    <property type="protein sequence ID" value="XBH08470.1"/>
    <property type="molecule type" value="Genomic_DNA"/>
</dbReference>
<dbReference type="SUPFAM" id="SSF53649">
    <property type="entry name" value="Alkaline phosphatase-like"/>
    <property type="match status" value="1"/>
</dbReference>